<comment type="caution">
    <text evidence="2">The sequence shown here is derived from an EMBL/GenBank/DDBJ whole genome shotgun (WGS) entry which is preliminary data.</text>
</comment>
<sequence length="217" mass="24042">MAALIGLVVGGSLVSCRDNALDDLSVEDSQVFITNYDRSINFGQYRTYSLPDSVVVTSNDRAQPSLTLAERQVVNQVAQNLTNRGFQRVGRGEKADLGVAVIRVNNVYTGVTTNPYSNYYMNYWGGGFGPGFGPGLGGFYPYYQNYYSFYQVQENYWLIEMVDLKNGPVSTGTGSNQNQLRVIFQAQVRGDGIFDEQSVNQIVNAVFNQAPYLQTGQ</sequence>
<dbReference type="InterPro" id="IPR025411">
    <property type="entry name" value="DUF4136"/>
</dbReference>
<keyword evidence="3" id="KW-1185">Reference proteome</keyword>
<dbReference type="Proteomes" id="UP001501175">
    <property type="component" value="Unassembled WGS sequence"/>
</dbReference>
<protein>
    <recommendedName>
        <fullName evidence="1">DUF4136 domain-containing protein</fullName>
    </recommendedName>
</protein>
<dbReference type="Gene3D" id="3.30.160.670">
    <property type="match status" value="1"/>
</dbReference>
<dbReference type="Pfam" id="PF13590">
    <property type="entry name" value="DUF4136"/>
    <property type="match status" value="1"/>
</dbReference>
<accession>A0ABP8MPC8</accession>
<evidence type="ECO:0000313" key="2">
    <source>
        <dbReference type="EMBL" id="GAA4453928.1"/>
    </source>
</evidence>
<evidence type="ECO:0000313" key="3">
    <source>
        <dbReference type="Proteomes" id="UP001501175"/>
    </source>
</evidence>
<dbReference type="EMBL" id="BAABHD010000023">
    <property type="protein sequence ID" value="GAA4453928.1"/>
    <property type="molecule type" value="Genomic_DNA"/>
</dbReference>
<feature type="domain" description="DUF4136" evidence="1">
    <location>
        <begin position="34"/>
        <end position="212"/>
    </location>
</feature>
<gene>
    <name evidence="2" type="ORF">GCM10023189_19740</name>
</gene>
<proteinExistence type="predicted"/>
<reference evidence="3" key="1">
    <citation type="journal article" date="2019" name="Int. J. Syst. Evol. Microbiol.">
        <title>The Global Catalogue of Microorganisms (GCM) 10K type strain sequencing project: providing services to taxonomists for standard genome sequencing and annotation.</title>
        <authorList>
            <consortium name="The Broad Institute Genomics Platform"/>
            <consortium name="The Broad Institute Genome Sequencing Center for Infectious Disease"/>
            <person name="Wu L."/>
            <person name="Ma J."/>
        </authorList>
    </citation>
    <scope>NUCLEOTIDE SEQUENCE [LARGE SCALE GENOMIC DNA]</scope>
    <source>
        <strain evidence="3">JCM 17927</strain>
    </source>
</reference>
<name>A0ABP8MPC8_9BACT</name>
<organism evidence="2 3">
    <name type="scientific">Nibrella saemangeumensis</name>
    <dbReference type="NCBI Taxonomy" id="1084526"/>
    <lineage>
        <taxon>Bacteria</taxon>
        <taxon>Pseudomonadati</taxon>
        <taxon>Bacteroidota</taxon>
        <taxon>Cytophagia</taxon>
        <taxon>Cytophagales</taxon>
        <taxon>Spirosomataceae</taxon>
        <taxon>Nibrella</taxon>
    </lineage>
</organism>
<evidence type="ECO:0000259" key="1">
    <source>
        <dbReference type="Pfam" id="PF13590"/>
    </source>
</evidence>